<dbReference type="Proteomes" id="UP000176186">
    <property type="component" value="Unassembled WGS sequence"/>
</dbReference>
<gene>
    <name evidence="1" type="ORF">A2363_02365</name>
</gene>
<dbReference type="InterPro" id="IPR024524">
    <property type="entry name" value="DUF3800"/>
</dbReference>
<dbReference type="STRING" id="1798401.A2363_02365"/>
<dbReference type="Pfam" id="PF12686">
    <property type="entry name" value="DUF3800"/>
    <property type="match status" value="1"/>
</dbReference>
<organism evidence="1 2">
    <name type="scientific">Candidatus Gottesmanbacteria bacterium RIFOXYB1_FULL_47_11</name>
    <dbReference type="NCBI Taxonomy" id="1798401"/>
    <lineage>
        <taxon>Bacteria</taxon>
        <taxon>Candidatus Gottesmaniibacteriota</taxon>
    </lineage>
</organism>
<dbReference type="AlphaFoldDB" id="A0A1F6BE72"/>
<protein>
    <submittedName>
        <fullName evidence="1">Uncharacterized protein</fullName>
    </submittedName>
</protein>
<name>A0A1F6BE72_9BACT</name>
<sequence>MKVSYDFLCLDEHDSPNLSELYAKSRAEIKGAPTRRHFGICGVIIHGADYPEVNVTGRRIQYRCFAGNYIPFHYSEILNNSGKFAYLGTNKNKRRSLIDNLNNYLSHVKPHIIACFVDKHQLALDFGIFPDNKLAQIRRIKPNMSRPSQPRNINLYVFTLKVILGKFYNYLKEGRKRGLIIAEARGEKEDKELLDAFYNFQRSGAGSLSGNELRQYITDLLIIRKSQNHLGLQIADLITYPVYDYFVPNHNTRTDHFITKQFLERKILSLDIIPSIPQQKRS</sequence>
<accession>A0A1F6BE72</accession>
<dbReference type="EMBL" id="MFKE01000016">
    <property type="protein sequence ID" value="OGG35249.1"/>
    <property type="molecule type" value="Genomic_DNA"/>
</dbReference>
<proteinExistence type="predicted"/>
<evidence type="ECO:0000313" key="2">
    <source>
        <dbReference type="Proteomes" id="UP000176186"/>
    </source>
</evidence>
<evidence type="ECO:0000313" key="1">
    <source>
        <dbReference type="EMBL" id="OGG35249.1"/>
    </source>
</evidence>
<reference evidence="1 2" key="1">
    <citation type="journal article" date="2016" name="Nat. Commun.">
        <title>Thousands of microbial genomes shed light on interconnected biogeochemical processes in an aquifer system.</title>
        <authorList>
            <person name="Anantharaman K."/>
            <person name="Brown C.T."/>
            <person name="Hug L.A."/>
            <person name="Sharon I."/>
            <person name="Castelle C.J."/>
            <person name="Probst A.J."/>
            <person name="Thomas B.C."/>
            <person name="Singh A."/>
            <person name="Wilkins M.J."/>
            <person name="Karaoz U."/>
            <person name="Brodie E.L."/>
            <person name="Williams K.H."/>
            <person name="Hubbard S.S."/>
            <person name="Banfield J.F."/>
        </authorList>
    </citation>
    <scope>NUCLEOTIDE SEQUENCE [LARGE SCALE GENOMIC DNA]</scope>
</reference>
<comment type="caution">
    <text evidence="1">The sequence shown here is derived from an EMBL/GenBank/DDBJ whole genome shotgun (WGS) entry which is preliminary data.</text>
</comment>